<feature type="region of interest" description="Disordered" evidence="1">
    <location>
        <begin position="52"/>
        <end position="74"/>
    </location>
</feature>
<proteinExistence type="predicted"/>
<evidence type="ECO:0000256" key="1">
    <source>
        <dbReference type="SAM" id="MobiDB-lite"/>
    </source>
</evidence>
<gene>
    <name evidence="3" type="ORF">SAMN04487926_16611</name>
</gene>
<comment type="caution">
    <text evidence="3">The sequence shown here is derived from an EMBL/GenBank/DDBJ whole genome shotgun (WGS) entry which is preliminary data.</text>
</comment>
<evidence type="ECO:0000313" key="4">
    <source>
        <dbReference type="Proteomes" id="UP000198900"/>
    </source>
</evidence>
<evidence type="ECO:0008006" key="5">
    <source>
        <dbReference type="Google" id="ProtNLM"/>
    </source>
</evidence>
<dbReference type="RefSeq" id="WP_143036729.1">
    <property type="nucleotide sequence ID" value="NZ_FNDI01000066.1"/>
</dbReference>
<dbReference type="SUPFAM" id="SSF48695">
    <property type="entry name" value="Multiheme cytochromes"/>
    <property type="match status" value="1"/>
</dbReference>
<feature type="compositionally biased region" description="Basic and acidic residues" evidence="1">
    <location>
        <begin position="62"/>
        <end position="74"/>
    </location>
</feature>
<protein>
    <recommendedName>
        <fullName evidence="5">Cytochrome C</fullName>
    </recommendedName>
</protein>
<evidence type="ECO:0000256" key="2">
    <source>
        <dbReference type="SAM" id="SignalP"/>
    </source>
</evidence>
<dbReference type="AlphaFoldDB" id="A0A7Z7BM73"/>
<dbReference type="InterPro" id="IPR036280">
    <property type="entry name" value="Multihaem_cyt_sf"/>
</dbReference>
<sequence length="314" mass="34329">MRIAPVLIALCFLCVGVTGPVMADRREQTLLEYGSQCAREIGEIPPFDCNSGTEIPITVDGKPPRPEESPKYCDRPSLLVPEKETSEQCMPHSRILNLSRGATQISAYCRQNSPRKQPTSFFDEVVVVLHHAGNGKTCWFQSKPETKTDGIDTSRVPPPNEKKPPPGHIAAVEFWKTPAEVAAPKRNCISCHDAGPFILSPFIAQVWDKVPTDPLGKYSNIGTAFESQHVQVMSTPGNTCVGCHRIGTDQSCKFYLGFSTGTAAPGNNKVANSYPLSHWMPTNNNMSHAQWDAANVKSVHALLNCCKDPNLTVS</sequence>
<keyword evidence="2" id="KW-0732">Signal</keyword>
<feature type="signal peptide" evidence="2">
    <location>
        <begin position="1"/>
        <end position="23"/>
    </location>
</feature>
<name>A0A7Z7BM73_9BURK</name>
<accession>A0A7Z7BM73</accession>
<organism evidence="3 4">
    <name type="scientific">Paraburkholderia steynii</name>
    <dbReference type="NCBI Taxonomy" id="1245441"/>
    <lineage>
        <taxon>Bacteria</taxon>
        <taxon>Pseudomonadati</taxon>
        <taxon>Pseudomonadota</taxon>
        <taxon>Betaproteobacteria</taxon>
        <taxon>Burkholderiales</taxon>
        <taxon>Burkholderiaceae</taxon>
        <taxon>Paraburkholderia</taxon>
    </lineage>
</organism>
<evidence type="ECO:0000313" key="3">
    <source>
        <dbReference type="EMBL" id="SDJ57497.1"/>
    </source>
</evidence>
<dbReference type="EMBL" id="FNDI01000066">
    <property type="protein sequence ID" value="SDJ57497.1"/>
    <property type="molecule type" value="Genomic_DNA"/>
</dbReference>
<reference evidence="3" key="1">
    <citation type="submission" date="2016-10" db="EMBL/GenBank/DDBJ databases">
        <authorList>
            <person name="Varghese N."/>
            <person name="Submissions S."/>
        </authorList>
    </citation>
    <scope>NUCLEOTIDE SEQUENCE [LARGE SCALE GENOMIC DNA]</scope>
    <source>
        <strain evidence="3">YR281</strain>
    </source>
</reference>
<feature type="region of interest" description="Disordered" evidence="1">
    <location>
        <begin position="140"/>
        <end position="167"/>
    </location>
</feature>
<dbReference type="Proteomes" id="UP000198900">
    <property type="component" value="Unassembled WGS sequence"/>
</dbReference>
<keyword evidence="4" id="KW-1185">Reference proteome</keyword>
<feature type="chain" id="PRO_5030520823" description="Cytochrome C" evidence="2">
    <location>
        <begin position="24"/>
        <end position="314"/>
    </location>
</feature>